<dbReference type="AlphaFoldDB" id="X1HUB3"/>
<dbReference type="PANTHER" id="PTHR37813">
    <property type="entry name" value="FELS-2 PROPHAGE PROTEIN"/>
    <property type="match status" value="1"/>
</dbReference>
<feature type="domain" description="Phage tail tape measure protein" evidence="3">
    <location>
        <begin position="4"/>
        <end position="158"/>
    </location>
</feature>
<feature type="non-terminal residue" evidence="4">
    <location>
        <position position="283"/>
    </location>
</feature>
<evidence type="ECO:0000313" key="4">
    <source>
        <dbReference type="EMBL" id="GAH60650.1"/>
    </source>
</evidence>
<keyword evidence="2" id="KW-1133">Transmembrane helix</keyword>
<name>X1HUB3_9ZZZZ</name>
<dbReference type="Pfam" id="PF10145">
    <property type="entry name" value="PhageMin_Tail"/>
    <property type="match status" value="1"/>
</dbReference>
<reference evidence="4" key="1">
    <citation type="journal article" date="2014" name="Front. Microbiol.">
        <title>High frequency of phylogenetically diverse reductive dehalogenase-homologous genes in deep subseafloor sedimentary metagenomes.</title>
        <authorList>
            <person name="Kawai M."/>
            <person name="Futagami T."/>
            <person name="Toyoda A."/>
            <person name="Takaki Y."/>
            <person name="Nishi S."/>
            <person name="Hori S."/>
            <person name="Arai W."/>
            <person name="Tsubouchi T."/>
            <person name="Morono Y."/>
            <person name="Uchiyama I."/>
            <person name="Ito T."/>
            <person name="Fujiyama A."/>
            <person name="Inagaki F."/>
            <person name="Takami H."/>
        </authorList>
    </citation>
    <scope>NUCLEOTIDE SEQUENCE</scope>
    <source>
        <strain evidence="4">Expedition CK06-06</strain>
    </source>
</reference>
<dbReference type="NCBIfam" id="TIGR01760">
    <property type="entry name" value="tape_meas_TP901"/>
    <property type="match status" value="1"/>
</dbReference>
<gene>
    <name evidence="4" type="ORF">S03H2_35143</name>
</gene>
<evidence type="ECO:0000256" key="1">
    <source>
        <dbReference type="ARBA" id="ARBA00022612"/>
    </source>
</evidence>
<keyword evidence="1" id="KW-1188">Viral release from host cell</keyword>
<sequence>DILSAAIAPAEALSVLEVSARAAAAGMTDTGTAADAVTTMLNAFSLSADQAEDVADLLFAIVRRGKTTFDALAPSIGRVAASAALAGLSMEEMGATLATVTRAGIPTRIAVTSLNAVIRNFLTPTDEARAAAAKLGIELTTTTLRTKGLSGVIVELAGLQPELVGKMFPNVRALRAMAAVLQGATGYAYDYQFMLNRAGMMSEAFEKRINTLQFAINRLKQTGLALVRTIGEQLLPELKEIVNYLSAVIKAFLDLNSSVKRTIAWFLAATPVIVGLAGAFLLL</sequence>
<dbReference type="InterPro" id="IPR010090">
    <property type="entry name" value="Phage_tape_meas"/>
</dbReference>
<evidence type="ECO:0000256" key="2">
    <source>
        <dbReference type="SAM" id="Phobius"/>
    </source>
</evidence>
<accession>X1HUB3</accession>
<dbReference type="EMBL" id="BARU01021484">
    <property type="protein sequence ID" value="GAH60650.1"/>
    <property type="molecule type" value="Genomic_DNA"/>
</dbReference>
<keyword evidence="2" id="KW-0472">Membrane</keyword>
<dbReference type="PANTHER" id="PTHR37813:SF1">
    <property type="entry name" value="FELS-2 PROPHAGE PROTEIN"/>
    <property type="match status" value="1"/>
</dbReference>
<protein>
    <recommendedName>
        <fullName evidence="3">Phage tail tape measure protein domain-containing protein</fullName>
    </recommendedName>
</protein>
<keyword evidence="2" id="KW-0812">Transmembrane</keyword>
<proteinExistence type="predicted"/>
<feature type="non-terminal residue" evidence="4">
    <location>
        <position position="1"/>
    </location>
</feature>
<feature type="transmembrane region" description="Helical" evidence="2">
    <location>
        <begin position="263"/>
        <end position="282"/>
    </location>
</feature>
<evidence type="ECO:0000259" key="3">
    <source>
        <dbReference type="Pfam" id="PF10145"/>
    </source>
</evidence>
<comment type="caution">
    <text evidence="4">The sequence shown here is derived from an EMBL/GenBank/DDBJ whole genome shotgun (WGS) entry which is preliminary data.</text>
</comment>
<organism evidence="4">
    <name type="scientific">marine sediment metagenome</name>
    <dbReference type="NCBI Taxonomy" id="412755"/>
    <lineage>
        <taxon>unclassified sequences</taxon>
        <taxon>metagenomes</taxon>
        <taxon>ecological metagenomes</taxon>
    </lineage>
</organism>